<evidence type="ECO:0000313" key="4">
    <source>
        <dbReference type="Proteomes" id="UP000054823"/>
    </source>
</evidence>
<gene>
    <name evidence="3" type="primary">sufS_1</name>
    <name evidence="3" type="ORF">SHM7688_03101</name>
</gene>
<dbReference type="Gene3D" id="3.90.1150.10">
    <property type="entry name" value="Aspartate Aminotransferase, domain 1"/>
    <property type="match status" value="1"/>
</dbReference>
<keyword evidence="1" id="KW-0663">Pyridoxal phosphate</keyword>
<feature type="domain" description="Aminotransferase class V" evidence="2">
    <location>
        <begin position="301"/>
        <end position="398"/>
    </location>
</feature>
<keyword evidence="4" id="KW-1185">Reference proteome</keyword>
<dbReference type="SUPFAM" id="SSF53383">
    <property type="entry name" value="PLP-dependent transferases"/>
    <property type="match status" value="1"/>
</dbReference>
<dbReference type="PANTHER" id="PTHR43586">
    <property type="entry name" value="CYSTEINE DESULFURASE"/>
    <property type="match status" value="1"/>
</dbReference>
<dbReference type="Pfam" id="PF00266">
    <property type="entry name" value="Aminotran_5"/>
    <property type="match status" value="2"/>
</dbReference>
<evidence type="ECO:0000259" key="2">
    <source>
        <dbReference type="Pfam" id="PF00266"/>
    </source>
</evidence>
<proteinExistence type="predicted"/>
<dbReference type="InterPro" id="IPR015422">
    <property type="entry name" value="PyrdxlP-dep_Trfase_small"/>
</dbReference>
<dbReference type="STRING" id="321267.SHM7688_03101"/>
<evidence type="ECO:0000313" key="3">
    <source>
        <dbReference type="EMBL" id="CUH53645.1"/>
    </source>
</evidence>
<name>A0A0P1FFI9_9RHOB</name>
<keyword evidence="3" id="KW-0808">Transferase</keyword>
<dbReference type="PANTHER" id="PTHR43586:SF21">
    <property type="entry name" value="PYRIDOXAL PHOSPHATE (PLP)-DEPENDENT ASPARTATE AMINOTRANSFERASE SUPERFAMILY"/>
    <property type="match status" value="1"/>
</dbReference>
<dbReference type="Proteomes" id="UP000054823">
    <property type="component" value="Unassembled WGS sequence"/>
</dbReference>
<dbReference type="EC" id="2.8.1.7" evidence="3"/>
<dbReference type="Gene3D" id="3.40.640.10">
    <property type="entry name" value="Type I PLP-dependent aspartate aminotransferase-like (Major domain)"/>
    <property type="match status" value="1"/>
</dbReference>
<organism evidence="3 4">
    <name type="scientific">Shimia marina</name>
    <dbReference type="NCBI Taxonomy" id="321267"/>
    <lineage>
        <taxon>Bacteria</taxon>
        <taxon>Pseudomonadati</taxon>
        <taxon>Pseudomonadota</taxon>
        <taxon>Alphaproteobacteria</taxon>
        <taxon>Rhodobacterales</taxon>
        <taxon>Roseobacteraceae</taxon>
    </lineage>
</organism>
<dbReference type="RefSeq" id="WP_058240780.1">
    <property type="nucleotide sequence ID" value="NZ_CYPW01000027.1"/>
</dbReference>
<accession>A0A0P1FFI9</accession>
<dbReference type="InterPro" id="IPR015421">
    <property type="entry name" value="PyrdxlP-dep_Trfase_major"/>
</dbReference>
<reference evidence="3 4" key="1">
    <citation type="submission" date="2015-09" db="EMBL/GenBank/DDBJ databases">
        <authorList>
            <consortium name="Swine Surveillance"/>
        </authorList>
    </citation>
    <scope>NUCLEOTIDE SEQUENCE [LARGE SCALE GENOMIC DNA]</scope>
    <source>
        <strain evidence="3 4">CECT 7688</strain>
    </source>
</reference>
<dbReference type="AlphaFoldDB" id="A0A0P1FFI9"/>
<dbReference type="GO" id="GO:0031071">
    <property type="term" value="F:cysteine desulfurase activity"/>
    <property type="evidence" value="ECO:0007669"/>
    <property type="project" value="UniProtKB-EC"/>
</dbReference>
<dbReference type="InterPro" id="IPR000192">
    <property type="entry name" value="Aminotrans_V_dom"/>
</dbReference>
<dbReference type="OrthoDB" id="7592443at2"/>
<dbReference type="EMBL" id="CYPW01000027">
    <property type="protein sequence ID" value="CUH53645.1"/>
    <property type="molecule type" value="Genomic_DNA"/>
</dbReference>
<sequence length="406" mass="43964">MLDMDFVRGMFPAFSEPSLEGQAFFENAGGSYTCAPVIDRLTRYYKERKVQPYAPYAASQLAGAEMDEARARLAALMGVAPQDVSFGPSTTQNTYVLAQAFRQWMDPGDAIIVTNQDHEANSGPWRRLAEDGIEVREWQIDPETGHLDVEALNTLLDDRVRLVCFPHCSNVVGEINPVAKITAAAHAAGAFVCVDGVSYAPHGFPDVGALGADIYLFSAYKTYGPHQGIMVMRRNLAELLPNQGHYFNAGTPFKRFTPAGPDHAQVAACAGMADYIEDLARRHGLASNDPVGMGTAVHDLMRAHETELLQPVLDFARTRNSVRLLGPSDASERAPTVALATNVPGAALAEKLSSHGIMAGGGDFYAIRALKGMNVDPDKGVLRLSFVHYTTQEEIDKLLTALDAVL</sequence>
<feature type="domain" description="Aminotransferase class V" evidence="2">
    <location>
        <begin position="24"/>
        <end position="240"/>
    </location>
</feature>
<dbReference type="InterPro" id="IPR015424">
    <property type="entry name" value="PyrdxlP-dep_Trfase"/>
</dbReference>
<evidence type="ECO:0000256" key="1">
    <source>
        <dbReference type="ARBA" id="ARBA00022898"/>
    </source>
</evidence>
<protein>
    <submittedName>
        <fullName evidence="3">Cysteine desulfurase</fullName>
        <ecNumber evidence="3">2.8.1.7</ecNumber>
    </submittedName>
</protein>